<dbReference type="Pfam" id="PF09945">
    <property type="entry name" value="DUF2177"/>
    <property type="match status" value="1"/>
</dbReference>
<dbReference type="RefSeq" id="WP_244557549.1">
    <property type="nucleotide sequence ID" value="NZ_FXWK01000002.1"/>
</dbReference>
<organism evidence="2 3">
    <name type="scientific">Devosia lucknowensis</name>
    <dbReference type="NCBI Taxonomy" id="1096929"/>
    <lineage>
        <taxon>Bacteria</taxon>
        <taxon>Pseudomonadati</taxon>
        <taxon>Pseudomonadota</taxon>
        <taxon>Alphaproteobacteria</taxon>
        <taxon>Hyphomicrobiales</taxon>
        <taxon>Devosiaceae</taxon>
        <taxon>Devosia</taxon>
    </lineage>
</organism>
<name>A0A1Y6G771_9HYPH</name>
<keyword evidence="1" id="KW-1133">Transmembrane helix</keyword>
<feature type="transmembrane region" description="Helical" evidence="1">
    <location>
        <begin position="78"/>
        <end position="96"/>
    </location>
</feature>
<protein>
    <submittedName>
        <fullName evidence="2">Uncharacterized membrane protein</fullName>
    </submittedName>
</protein>
<proteinExistence type="predicted"/>
<dbReference type="AlphaFoldDB" id="A0A1Y6G771"/>
<sequence>MFGLPIMTILAAYGGTALVFFGLDMLWLTVLGIGFYRQEIGALLMDQPNLVPAAVFYLFYIAGIVGFAVIPAVNANSWIWALVAGVALGLLAYGTYDMTNLSTLKGWTLKISIIDLVWGGFLSGASALAGYWAVKLTQ</sequence>
<keyword evidence="1" id="KW-0812">Transmembrane</keyword>
<feature type="transmembrane region" description="Helical" evidence="1">
    <location>
        <begin position="6"/>
        <end position="30"/>
    </location>
</feature>
<evidence type="ECO:0000256" key="1">
    <source>
        <dbReference type="SAM" id="Phobius"/>
    </source>
</evidence>
<dbReference type="InterPro" id="IPR018687">
    <property type="entry name" value="DUF2177_membr"/>
</dbReference>
<keyword evidence="3" id="KW-1185">Reference proteome</keyword>
<reference evidence="3" key="1">
    <citation type="submission" date="2017-04" db="EMBL/GenBank/DDBJ databases">
        <authorList>
            <person name="Varghese N."/>
            <person name="Submissions S."/>
        </authorList>
    </citation>
    <scope>NUCLEOTIDE SEQUENCE [LARGE SCALE GENOMIC DNA]</scope>
</reference>
<accession>A0A1Y6G771</accession>
<dbReference type="Proteomes" id="UP000194474">
    <property type="component" value="Unassembled WGS sequence"/>
</dbReference>
<feature type="transmembrane region" description="Helical" evidence="1">
    <location>
        <begin position="116"/>
        <end position="134"/>
    </location>
</feature>
<evidence type="ECO:0000313" key="2">
    <source>
        <dbReference type="EMBL" id="SMQ85614.1"/>
    </source>
</evidence>
<dbReference type="EMBL" id="FXWK01000002">
    <property type="protein sequence ID" value="SMQ85614.1"/>
    <property type="molecule type" value="Genomic_DNA"/>
</dbReference>
<evidence type="ECO:0000313" key="3">
    <source>
        <dbReference type="Proteomes" id="UP000194474"/>
    </source>
</evidence>
<gene>
    <name evidence="2" type="ORF">SAMN06295905_2901</name>
</gene>
<feature type="transmembrane region" description="Helical" evidence="1">
    <location>
        <begin position="50"/>
        <end position="72"/>
    </location>
</feature>
<keyword evidence="1" id="KW-0472">Membrane</keyword>